<evidence type="ECO:0000259" key="8">
    <source>
        <dbReference type="PROSITE" id="PS51710"/>
    </source>
</evidence>
<dbReference type="EMBL" id="PVWK01000124">
    <property type="protein sequence ID" value="PSB25487.1"/>
    <property type="molecule type" value="Genomic_DNA"/>
</dbReference>
<dbReference type="PANTHER" id="PTHR11702:SF31">
    <property type="entry name" value="MITOCHONDRIAL RIBOSOME-ASSOCIATED GTPASE 2"/>
    <property type="match status" value="1"/>
</dbReference>
<dbReference type="SUPFAM" id="SSF82051">
    <property type="entry name" value="Obg GTP-binding protein N-terminal domain"/>
    <property type="match status" value="1"/>
</dbReference>
<feature type="binding site" evidence="7">
    <location>
        <begin position="311"/>
        <end position="313"/>
    </location>
    <ligand>
        <name>GTP</name>
        <dbReference type="ChEBI" id="CHEBI:37565"/>
    </ligand>
</feature>
<evidence type="ECO:0000256" key="7">
    <source>
        <dbReference type="HAMAP-Rule" id="MF_01454"/>
    </source>
</evidence>
<dbReference type="PIRSF" id="PIRSF002401">
    <property type="entry name" value="GTP_bd_Obg/CgtA"/>
    <property type="match status" value="1"/>
</dbReference>
<evidence type="ECO:0000313" key="11">
    <source>
        <dbReference type="Proteomes" id="UP000239576"/>
    </source>
</evidence>
<comment type="cofactor">
    <cofactor evidence="7">
        <name>Mg(2+)</name>
        <dbReference type="ChEBI" id="CHEBI:18420"/>
    </cofactor>
</comment>
<evidence type="ECO:0000256" key="5">
    <source>
        <dbReference type="ARBA" id="ARBA00022842"/>
    </source>
</evidence>
<dbReference type="EC" id="3.6.5.-" evidence="7"/>
<dbReference type="InterPro" id="IPR036726">
    <property type="entry name" value="GTP1_OBG_dom_sf"/>
</dbReference>
<dbReference type="GO" id="GO:0003924">
    <property type="term" value="F:GTPase activity"/>
    <property type="evidence" value="ECO:0007669"/>
    <property type="project" value="UniProtKB-UniRule"/>
</dbReference>
<dbReference type="InterPro" id="IPR045086">
    <property type="entry name" value="OBG_GTPase"/>
</dbReference>
<evidence type="ECO:0000256" key="3">
    <source>
        <dbReference type="ARBA" id="ARBA00022741"/>
    </source>
</evidence>
<evidence type="ECO:0000256" key="2">
    <source>
        <dbReference type="ARBA" id="ARBA00022490"/>
    </source>
</evidence>
<dbReference type="FunFam" id="2.70.210.12:FF:000001">
    <property type="entry name" value="GTPase Obg"/>
    <property type="match status" value="1"/>
</dbReference>
<feature type="binding site" evidence="7">
    <location>
        <begin position="191"/>
        <end position="195"/>
    </location>
    <ligand>
        <name>GTP</name>
        <dbReference type="ChEBI" id="CHEBI:37565"/>
    </ligand>
</feature>
<keyword evidence="6 7" id="KW-0342">GTP-binding</keyword>
<gene>
    <name evidence="7" type="primary">obg</name>
    <name evidence="10" type="ORF">C7B82_22955</name>
</gene>
<comment type="function">
    <text evidence="7">An essential GTPase which binds GTP, GDP and possibly (p)ppGpp with moderate affinity, with high nucleotide exchange rates and a fairly low GTP hydrolysis rate. Plays a role in control of the cell cycle, stress response, ribosome biogenesis and in those bacteria that undergo differentiation, in morphogenesis control.</text>
</comment>
<sequence>MQFIDQADVQVQAGNGGDGLVAFRREKYVPAGGPSGGNGGRGGSVIFRSVENLQTLLDFRYNHLFKADDGQRGGPNNRTGASGHDRVIEVPCGTMVYDAESGELLCDLVEPNQIFCVAKGGKGGLGNQHFLSNRNRAPERALPGLPGEFRLLRMELKLLAEVGIIGLPNAGKSTLIAALSSARPKIADYPFTTLVPNLGVVRKPTGDGTVFADIPGLIEGAHMGTGLGHDFLRHVERTRLLLHLIDVTSPDPIADYHTIQQELEAYGRGLTDRPQFLALSKLDAVSQDVDAVNDLAAQLREVSQVPVFQISAVAGIGLEPLLNQVWQSLDALQTEALATDASLQTDANENISLPIIDIDLMNPLPLNR</sequence>
<dbReference type="NCBIfam" id="TIGR02729">
    <property type="entry name" value="Obg_CgtA"/>
    <property type="match status" value="1"/>
</dbReference>
<dbReference type="GO" id="GO:0005737">
    <property type="term" value="C:cytoplasm"/>
    <property type="evidence" value="ECO:0007669"/>
    <property type="project" value="UniProtKB-SubCell"/>
</dbReference>
<comment type="similarity">
    <text evidence="1 7">Belongs to the TRAFAC class OBG-HflX-like GTPase superfamily. OBG GTPase family.</text>
</comment>
<dbReference type="NCBIfam" id="NF008955">
    <property type="entry name" value="PRK12297.1"/>
    <property type="match status" value="1"/>
</dbReference>
<feature type="domain" description="Obg" evidence="9">
    <location>
        <begin position="1"/>
        <end position="159"/>
    </location>
</feature>
<dbReference type="HAMAP" id="MF_01454">
    <property type="entry name" value="GTPase_Obg"/>
    <property type="match status" value="1"/>
</dbReference>
<dbReference type="Pfam" id="PF01018">
    <property type="entry name" value="GTP1_OBG"/>
    <property type="match status" value="1"/>
</dbReference>
<feature type="binding site" evidence="7">
    <location>
        <position position="173"/>
    </location>
    <ligand>
        <name>Mg(2+)</name>
        <dbReference type="ChEBI" id="CHEBI:18420"/>
    </ligand>
</feature>
<evidence type="ECO:0000313" key="10">
    <source>
        <dbReference type="EMBL" id="PSB25487.1"/>
    </source>
</evidence>
<evidence type="ECO:0000256" key="4">
    <source>
        <dbReference type="ARBA" id="ARBA00022801"/>
    </source>
</evidence>
<dbReference type="Gene3D" id="2.70.210.12">
    <property type="entry name" value="GTP1/OBG domain"/>
    <property type="match status" value="1"/>
</dbReference>
<dbReference type="SUPFAM" id="SSF52540">
    <property type="entry name" value="P-loop containing nucleoside triphosphate hydrolases"/>
    <property type="match status" value="1"/>
</dbReference>
<comment type="caution">
    <text evidence="10">The sequence shown here is derived from an EMBL/GenBank/DDBJ whole genome shotgun (WGS) entry which is preliminary data.</text>
</comment>
<dbReference type="GO" id="GO:0005525">
    <property type="term" value="F:GTP binding"/>
    <property type="evidence" value="ECO:0007669"/>
    <property type="project" value="UniProtKB-UniRule"/>
</dbReference>
<organism evidence="10 11">
    <name type="scientific">Stenomitos frigidus ULC18</name>
    <dbReference type="NCBI Taxonomy" id="2107698"/>
    <lineage>
        <taxon>Bacteria</taxon>
        <taxon>Bacillati</taxon>
        <taxon>Cyanobacteriota</taxon>
        <taxon>Cyanophyceae</taxon>
        <taxon>Leptolyngbyales</taxon>
        <taxon>Leptolyngbyaceae</taxon>
        <taxon>Stenomitos</taxon>
    </lineage>
</organism>
<proteinExistence type="inferred from homology"/>
<keyword evidence="5 7" id="KW-0460">Magnesium</keyword>
<dbReference type="PROSITE" id="PS51710">
    <property type="entry name" value="G_OBG"/>
    <property type="match status" value="1"/>
</dbReference>
<keyword evidence="7" id="KW-0479">Metal-binding</keyword>
<dbReference type="NCBIfam" id="NF008956">
    <property type="entry name" value="PRK12299.1"/>
    <property type="match status" value="1"/>
</dbReference>
<dbReference type="InterPro" id="IPR014100">
    <property type="entry name" value="GTP-bd_Obg/CgtA"/>
</dbReference>
<keyword evidence="11" id="KW-1185">Reference proteome</keyword>
<evidence type="ECO:0000256" key="6">
    <source>
        <dbReference type="ARBA" id="ARBA00023134"/>
    </source>
</evidence>
<dbReference type="PROSITE" id="PS00905">
    <property type="entry name" value="GTP1_OBG"/>
    <property type="match status" value="1"/>
</dbReference>
<dbReference type="InterPro" id="IPR006074">
    <property type="entry name" value="GTP1-OBG_CS"/>
</dbReference>
<accession>A0A2T1DYA4</accession>
<feature type="domain" description="OBG-type G" evidence="8">
    <location>
        <begin position="160"/>
        <end position="330"/>
    </location>
</feature>
<dbReference type="InterPro" id="IPR027417">
    <property type="entry name" value="P-loop_NTPase"/>
</dbReference>
<comment type="subunit">
    <text evidence="7">Monomer.</text>
</comment>
<dbReference type="PROSITE" id="PS51883">
    <property type="entry name" value="OBG"/>
    <property type="match status" value="1"/>
</dbReference>
<feature type="binding site" evidence="7">
    <location>
        <begin position="166"/>
        <end position="173"/>
    </location>
    <ligand>
        <name>GTP</name>
        <dbReference type="ChEBI" id="CHEBI:37565"/>
    </ligand>
</feature>
<dbReference type="GO" id="GO:0000287">
    <property type="term" value="F:magnesium ion binding"/>
    <property type="evidence" value="ECO:0007669"/>
    <property type="project" value="InterPro"/>
</dbReference>
<comment type="subcellular location">
    <subcellularLocation>
        <location evidence="7">Cytoplasm</location>
    </subcellularLocation>
</comment>
<evidence type="ECO:0000256" key="1">
    <source>
        <dbReference type="ARBA" id="ARBA00007699"/>
    </source>
</evidence>
<dbReference type="InterPro" id="IPR006169">
    <property type="entry name" value="GTP1_OBG_dom"/>
</dbReference>
<dbReference type="RefSeq" id="WP_106258919.1">
    <property type="nucleotide sequence ID" value="NZ_CAWNSW010000163.1"/>
</dbReference>
<name>A0A2T1DYA4_9CYAN</name>
<dbReference type="Proteomes" id="UP000239576">
    <property type="component" value="Unassembled WGS sequence"/>
</dbReference>
<keyword evidence="3 7" id="KW-0547">Nucleotide-binding</keyword>
<dbReference type="PRINTS" id="PR00326">
    <property type="entry name" value="GTP1OBG"/>
</dbReference>
<keyword evidence="4 7" id="KW-0378">Hydrolase</keyword>
<protein>
    <recommendedName>
        <fullName evidence="7">GTPase Obg</fullName>
        <ecNumber evidence="7">3.6.5.-</ecNumber>
    </recommendedName>
    <alternativeName>
        <fullName evidence="7">GTP-binding protein Obg</fullName>
    </alternativeName>
</protein>
<reference evidence="11" key="1">
    <citation type="submission" date="2018-02" db="EMBL/GenBank/DDBJ databases">
        <authorList>
            <person name="Moore K."/>
            <person name="Momper L."/>
        </authorList>
    </citation>
    <scope>NUCLEOTIDE SEQUENCE [LARGE SCALE GENOMIC DNA]</scope>
    <source>
        <strain evidence="11">ULC18</strain>
    </source>
</reference>
<dbReference type="InterPro" id="IPR031167">
    <property type="entry name" value="G_OBG"/>
</dbReference>
<keyword evidence="2 7" id="KW-0963">Cytoplasm</keyword>
<dbReference type="Pfam" id="PF01926">
    <property type="entry name" value="MMR_HSR1"/>
    <property type="match status" value="1"/>
</dbReference>
<dbReference type="CDD" id="cd01898">
    <property type="entry name" value="Obg"/>
    <property type="match status" value="1"/>
</dbReference>
<dbReference type="InterPro" id="IPR006073">
    <property type="entry name" value="GTP-bd"/>
</dbReference>
<evidence type="ECO:0000259" key="9">
    <source>
        <dbReference type="PROSITE" id="PS51883"/>
    </source>
</evidence>
<feature type="binding site" evidence="7">
    <location>
        <begin position="280"/>
        <end position="283"/>
    </location>
    <ligand>
        <name>GTP</name>
        <dbReference type="ChEBI" id="CHEBI:37565"/>
    </ligand>
</feature>
<reference evidence="10 11" key="2">
    <citation type="submission" date="2018-03" db="EMBL/GenBank/DDBJ databases">
        <title>The ancient ancestry and fast evolution of plastids.</title>
        <authorList>
            <person name="Moore K.R."/>
            <person name="Magnabosco C."/>
            <person name="Momper L."/>
            <person name="Gold D.A."/>
            <person name="Bosak T."/>
            <person name="Fournier G.P."/>
        </authorList>
    </citation>
    <scope>NUCLEOTIDE SEQUENCE [LARGE SCALE GENOMIC DNA]</scope>
    <source>
        <strain evidence="10 11">ULC18</strain>
    </source>
</reference>
<dbReference type="OrthoDB" id="9807318at2"/>
<feature type="binding site" evidence="7">
    <location>
        <begin position="213"/>
        <end position="216"/>
    </location>
    <ligand>
        <name>GTP</name>
        <dbReference type="ChEBI" id="CHEBI:37565"/>
    </ligand>
</feature>
<dbReference type="AlphaFoldDB" id="A0A2T1DYA4"/>
<dbReference type="PANTHER" id="PTHR11702">
    <property type="entry name" value="DEVELOPMENTALLY REGULATED GTP-BINDING PROTEIN-RELATED"/>
    <property type="match status" value="1"/>
</dbReference>
<dbReference type="GO" id="GO:0042254">
    <property type="term" value="P:ribosome biogenesis"/>
    <property type="evidence" value="ECO:0007669"/>
    <property type="project" value="UniProtKB-UniRule"/>
</dbReference>
<dbReference type="Gene3D" id="3.40.50.300">
    <property type="entry name" value="P-loop containing nucleotide triphosphate hydrolases"/>
    <property type="match status" value="1"/>
</dbReference>
<feature type="binding site" evidence="7">
    <location>
        <position position="193"/>
    </location>
    <ligand>
        <name>Mg(2+)</name>
        <dbReference type="ChEBI" id="CHEBI:18420"/>
    </ligand>
</feature>